<dbReference type="GO" id="GO:0003677">
    <property type="term" value="F:DNA binding"/>
    <property type="evidence" value="ECO:0007669"/>
    <property type="project" value="InterPro"/>
</dbReference>
<dbReference type="SUPFAM" id="SSF56219">
    <property type="entry name" value="DNase I-like"/>
    <property type="match status" value="1"/>
</dbReference>
<feature type="binding site" evidence="6">
    <location>
        <position position="34"/>
    </location>
    <ligand>
        <name>Mg(2+)</name>
        <dbReference type="ChEBI" id="CHEBI:18420"/>
        <label>1</label>
    </ligand>
</feature>
<dbReference type="InterPro" id="IPR004808">
    <property type="entry name" value="AP_endonuc_1"/>
</dbReference>
<proteinExistence type="inferred from homology"/>
<evidence type="ECO:0000313" key="10">
    <source>
        <dbReference type="Proteomes" id="UP000320048"/>
    </source>
</evidence>
<comment type="caution">
    <text evidence="9">The sequence shown here is derived from an EMBL/GenBank/DDBJ whole genome shotgun (WGS) entry which is preliminary data.</text>
</comment>
<protein>
    <submittedName>
        <fullName evidence="9">Exodeoxyribonuclease III</fullName>
        <ecNumber evidence="9">3.1.11.2</ecNumber>
    </submittedName>
</protein>
<accession>A0A537JEM1</accession>
<keyword evidence="3 9" id="KW-0378">Hydrolase</keyword>
<dbReference type="InterPro" id="IPR020847">
    <property type="entry name" value="AP_endonuclease_F1_BS"/>
</dbReference>
<feature type="domain" description="Endonuclease/exonuclease/phosphatase" evidence="8">
    <location>
        <begin position="4"/>
        <end position="244"/>
    </location>
</feature>
<dbReference type="NCBIfam" id="TIGR00633">
    <property type="entry name" value="xth"/>
    <property type="match status" value="1"/>
</dbReference>
<dbReference type="InterPro" id="IPR037493">
    <property type="entry name" value="ExoIII-like"/>
</dbReference>
<dbReference type="PROSITE" id="PS00726">
    <property type="entry name" value="AP_NUCLEASE_F1_1"/>
    <property type="match status" value="1"/>
</dbReference>
<feature type="site" description="Transition state stabilizer" evidence="7">
    <location>
        <position position="148"/>
    </location>
</feature>
<evidence type="ECO:0000256" key="6">
    <source>
        <dbReference type="PIRSR" id="PIRSR604808-2"/>
    </source>
</evidence>
<feature type="active site" description="Proton donor/acceptor" evidence="5">
    <location>
        <position position="146"/>
    </location>
</feature>
<keyword evidence="2 6" id="KW-0479">Metal-binding</keyword>
<feature type="binding site" evidence="6">
    <location>
        <position position="7"/>
    </location>
    <ligand>
        <name>Mg(2+)</name>
        <dbReference type="ChEBI" id="CHEBI:18420"/>
        <label>1</label>
    </ligand>
</feature>
<evidence type="ECO:0000256" key="4">
    <source>
        <dbReference type="ARBA" id="ARBA00022842"/>
    </source>
</evidence>
<dbReference type="GO" id="GO:0046872">
    <property type="term" value="F:metal ion binding"/>
    <property type="evidence" value="ECO:0007669"/>
    <property type="project" value="UniProtKB-KW"/>
</dbReference>
<gene>
    <name evidence="9" type="primary">xth</name>
    <name evidence="9" type="ORF">E6H04_05675</name>
</gene>
<dbReference type="EC" id="3.1.11.2" evidence="9"/>
<dbReference type="PANTHER" id="PTHR43250:SF2">
    <property type="entry name" value="EXODEOXYRIBONUCLEASE III"/>
    <property type="match status" value="1"/>
</dbReference>
<reference evidence="9 10" key="1">
    <citation type="journal article" date="2019" name="Nat. Microbiol.">
        <title>Mediterranean grassland soil C-N compound turnover is dependent on rainfall and depth, and is mediated by genomically divergent microorganisms.</title>
        <authorList>
            <person name="Diamond S."/>
            <person name="Andeer P.F."/>
            <person name="Li Z."/>
            <person name="Crits-Christoph A."/>
            <person name="Burstein D."/>
            <person name="Anantharaman K."/>
            <person name="Lane K.R."/>
            <person name="Thomas B.C."/>
            <person name="Pan C."/>
            <person name="Northen T.R."/>
            <person name="Banfield J.F."/>
        </authorList>
    </citation>
    <scope>NUCLEOTIDE SEQUENCE [LARGE SCALE GENOMIC DNA]</scope>
    <source>
        <strain evidence="9">NP_7</strain>
    </source>
</reference>
<dbReference type="NCBIfam" id="TIGR00195">
    <property type="entry name" value="exoDNase_III"/>
    <property type="match status" value="1"/>
</dbReference>
<dbReference type="InterPro" id="IPR036691">
    <property type="entry name" value="Endo/exonu/phosph_ase_sf"/>
</dbReference>
<dbReference type="EMBL" id="VBAO01000147">
    <property type="protein sequence ID" value="TMI81991.1"/>
    <property type="molecule type" value="Genomic_DNA"/>
</dbReference>
<comment type="similarity">
    <text evidence="1">Belongs to the DNA repair enzymes AP/ExoA family.</text>
</comment>
<keyword evidence="6" id="KW-0464">Manganese</keyword>
<evidence type="ECO:0000256" key="2">
    <source>
        <dbReference type="ARBA" id="ARBA00022723"/>
    </source>
</evidence>
<dbReference type="Gene3D" id="3.60.10.10">
    <property type="entry name" value="Endonuclease/exonuclease/phosphatase"/>
    <property type="match status" value="1"/>
</dbReference>
<feature type="active site" evidence="5">
    <location>
        <position position="105"/>
    </location>
</feature>
<feature type="active site" description="Proton acceptor" evidence="5">
    <location>
        <position position="244"/>
    </location>
</feature>
<feature type="binding site" evidence="6">
    <location>
        <position position="243"/>
    </location>
    <ligand>
        <name>Mg(2+)</name>
        <dbReference type="ChEBI" id="CHEBI:18420"/>
        <label>1</label>
    </ligand>
</feature>
<feature type="binding site" evidence="6">
    <location>
        <position position="148"/>
    </location>
    <ligand>
        <name>Mg(2+)</name>
        <dbReference type="ChEBI" id="CHEBI:18420"/>
        <label>1</label>
    </ligand>
</feature>
<sequence length="252" mass="28481">MKLATWNVNGIRARQGEVQQWIERERPDLVCLQEIKAESNQVPPALCEMEGYWCYWHGGKGYSGVGLHVSKEIAPQRPLFVHPAFDCENRIVVTEVAGITIGSVYVPNGGRDFAAKIRFLEALDEYAASFQTEVAGEVRQLVLCGDMNVARSDLDVHPKERKPRAIGQLPEERALIERILSRGLVDLGRTLDPNNDRLFTWWAPWRNLRQRNIGWRLDYVFVSSLLAARATACVVQREVGTSDHAPVLARFS</sequence>
<organism evidence="9 10">
    <name type="scientific">Candidatus Segetimicrobium genomatis</name>
    <dbReference type="NCBI Taxonomy" id="2569760"/>
    <lineage>
        <taxon>Bacteria</taxon>
        <taxon>Bacillati</taxon>
        <taxon>Candidatus Sysuimicrobiota</taxon>
        <taxon>Candidatus Sysuimicrobiia</taxon>
        <taxon>Candidatus Sysuimicrobiales</taxon>
        <taxon>Candidatus Segetimicrobiaceae</taxon>
        <taxon>Candidatus Segetimicrobium</taxon>
    </lineage>
</organism>
<dbReference type="GO" id="GO:0008311">
    <property type="term" value="F:double-stranded DNA 3'-5' DNA exonuclease activity"/>
    <property type="evidence" value="ECO:0007669"/>
    <property type="project" value="UniProtKB-EC"/>
</dbReference>
<feature type="site" description="Interaction with DNA substrate" evidence="7">
    <location>
        <position position="244"/>
    </location>
</feature>
<evidence type="ECO:0000259" key="8">
    <source>
        <dbReference type="Pfam" id="PF03372"/>
    </source>
</evidence>
<name>A0A537JEM1_9BACT</name>
<dbReference type="Pfam" id="PF03372">
    <property type="entry name" value="Exo_endo_phos"/>
    <property type="match status" value="1"/>
</dbReference>
<feature type="binding site" evidence="6">
    <location>
        <position position="244"/>
    </location>
    <ligand>
        <name>Mg(2+)</name>
        <dbReference type="ChEBI" id="CHEBI:18420"/>
        <label>1</label>
    </ligand>
</feature>
<feature type="site" description="Important for catalytic activity" evidence="7">
    <location>
        <position position="218"/>
    </location>
</feature>
<feature type="binding site" evidence="6">
    <location>
        <position position="146"/>
    </location>
    <ligand>
        <name>Mg(2+)</name>
        <dbReference type="ChEBI" id="CHEBI:18420"/>
        <label>1</label>
    </ligand>
</feature>
<comment type="cofactor">
    <cofactor evidence="6">
        <name>Mg(2+)</name>
        <dbReference type="ChEBI" id="CHEBI:18420"/>
    </cofactor>
    <cofactor evidence="6">
        <name>Mn(2+)</name>
        <dbReference type="ChEBI" id="CHEBI:29035"/>
    </cofactor>
    <text evidence="6">Probably binds two magnesium or manganese ions per subunit.</text>
</comment>
<dbReference type="AlphaFoldDB" id="A0A537JEM1"/>
<dbReference type="GO" id="GO:0004519">
    <property type="term" value="F:endonuclease activity"/>
    <property type="evidence" value="ECO:0007669"/>
    <property type="project" value="InterPro"/>
</dbReference>
<evidence type="ECO:0000256" key="5">
    <source>
        <dbReference type="PIRSR" id="PIRSR604808-1"/>
    </source>
</evidence>
<dbReference type="Proteomes" id="UP000320048">
    <property type="component" value="Unassembled WGS sequence"/>
</dbReference>
<evidence type="ECO:0000256" key="7">
    <source>
        <dbReference type="PIRSR" id="PIRSR604808-3"/>
    </source>
</evidence>
<dbReference type="PROSITE" id="PS51435">
    <property type="entry name" value="AP_NUCLEASE_F1_4"/>
    <property type="match status" value="1"/>
</dbReference>
<evidence type="ECO:0000256" key="3">
    <source>
        <dbReference type="ARBA" id="ARBA00022801"/>
    </source>
</evidence>
<dbReference type="GO" id="GO:0006281">
    <property type="term" value="P:DNA repair"/>
    <property type="evidence" value="ECO:0007669"/>
    <property type="project" value="InterPro"/>
</dbReference>
<dbReference type="PANTHER" id="PTHR43250">
    <property type="entry name" value="EXODEOXYRIBONUCLEASE III"/>
    <property type="match status" value="1"/>
</dbReference>
<evidence type="ECO:0000313" key="9">
    <source>
        <dbReference type="EMBL" id="TMI81991.1"/>
    </source>
</evidence>
<evidence type="ECO:0000256" key="1">
    <source>
        <dbReference type="ARBA" id="ARBA00007092"/>
    </source>
</evidence>
<keyword evidence="4 6" id="KW-0460">Magnesium</keyword>
<dbReference type="InterPro" id="IPR005135">
    <property type="entry name" value="Endo/exonuclease/phosphatase"/>
</dbReference>